<organism evidence="1 2">
    <name type="scientific">Dendrothele bispora (strain CBS 962.96)</name>
    <dbReference type="NCBI Taxonomy" id="1314807"/>
    <lineage>
        <taxon>Eukaryota</taxon>
        <taxon>Fungi</taxon>
        <taxon>Dikarya</taxon>
        <taxon>Basidiomycota</taxon>
        <taxon>Agaricomycotina</taxon>
        <taxon>Agaricomycetes</taxon>
        <taxon>Agaricomycetidae</taxon>
        <taxon>Agaricales</taxon>
        <taxon>Agaricales incertae sedis</taxon>
        <taxon>Dendrothele</taxon>
    </lineage>
</organism>
<dbReference type="OrthoDB" id="1470350at2759"/>
<gene>
    <name evidence="1" type="ORF">K435DRAFT_666333</name>
</gene>
<accession>A0A4S8M0B6</accession>
<feature type="non-terminal residue" evidence="1">
    <location>
        <position position="1"/>
    </location>
</feature>
<evidence type="ECO:0000313" key="2">
    <source>
        <dbReference type="Proteomes" id="UP000297245"/>
    </source>
</evidence>
<proteinExistence type="predicted"/>
<sequence length="58" mass="6592">LTFQALLTEMISNFEFSLTKECEKLRREACLAMLPAIAGELDKGPQMFLKVSIAEREE</sequence>
<keyword evidence="2" id="KW-1185">Reference proteome</keyword>
<protein>
    <submittedName>
        <fullName evidence="1">Uncharacterized protein</fullName>
    </submittedName>
</protein>
<reference evidence="1 2" key="1">
    <citation type="journal article" date="2019" name="Nat. Ecol. Evol.">
        <title>Megaphylogeny resolves global patterns of mushroom evolution.</title>
        <authorList>
            <person name="Varga T."/>
            <person name="Krizsan K."/>
            <person name="Foldi C."/>
            <person name="Dima B."/>
            <person name="Sanchez-Garcia M."/>
            <person name="Sanchez-Ramirez S."/>
            <person name="Szollosi G.J."/>
            <person name="Szarkandi J.G."/>
            <person name="Papp V."/>
            <person name="Albert L."/>
            <person name="Andreopoulos W."/>
            <person name="Angelini C."/>
            <person name="Antonin V."/>
            <person name="Barry K.W."/>
            <person name="Bougher N.L."/>
            <person name="Buchanan P."/>
            <person name="Buyck B."/>
            <person name="Bense V."/>
            <person name="Catcheside P."/>
            <person name="Chovatia M."/>
            <person name="Cooper J."/>
            <person name="Damon W."/>
            <person name="Desjardin D."/>
            <person name="Finy P."/>
            <person name="Geml J."/>
            <person name="Haridas S."/>
            <person name="Hughes K."/>
            <person name="Justo A."/>
            <person name="Karasinski D."/>
            <person name="Kautmanova I."/>
            <person name="Kiss B."/>
            <person name="Kocsube S."/>
            <person name="Kotiranta H."/>
            <person name="LaButti K.M."/>
            <person name="Lechner B.E."/>
            <person name="Liimatainen K."/>
            <person name="Lipzen A."/>
            <person name="Lukacs Z."/>
            <person name="Mihaltcheva S."/>
            <person name="Morgado L.N."/>
            <person name="Niskanen T."/>
            <person name="Noordeloos M.E."/>
            <person name="Ohm R.A."/>
            <person name="Ortiz-Santana B."/>
            <person name="Ovrebo C."/>
            <person name="Racz N."/>
            <person name="Riley R."/>
            <person name="Savchenko A."/>
            <person name="Shiryaev A."/>
            <person name="Soop K."/>
            <person name="Spirin V."/>
            <person name="Szebenyi C."/>
            <person name="Tomsovsky M."/>
            <person name="Tulloss R.E."/>
            <person name="Uehling J."/>
            <person name="Grigoriev I.V."/>
            <person name="Vagvolgyi C."/>
            <person name="Papp T."/>
            <person name="Martin F.M."/>
            <person name="Miettinen O."/>
            <person name="Hibbett D.S."/>
            <person name="Nagy L.G."/>
        </authorList>
    </citation>
    <scope>NUCLEOTIDE SEQUENCE [LARGE SCALE GENOMIC DNA]</scope>
    <source>
        <strain evidence="1 2">CBS 962.96</strain>
    </source>
</reference>
<dbReference type="EMBL" id="ML179199">
    <property type="protein sequence ID" value="THU95462.1"/>
    <property type="molecule type" value="Genomic_DNA"/>
</dbReference>
<evidence type="ECO:0000313" key="1">
    <source>
        <dbReference type="EMBL" id="THU95462.1"/>
    </source>
</evidence>
<dbReference type="Proteomes" id="UP000297245">
    <property type="component" value="Unassembled WGS sequence"/>
</dbReference>
<name>A0A4S8M0B6_DENBC</name>
<dbReference type="AlphaFoldDB" id="A0A4S8M0B6"/>